<protein>
    <submittedName>
        <fullName evidence="1">Uncharacterized protein</fullName>
    </submittedName>
</protein>
<comment type="caution">
    <text evidence="1">The sequence shown here is derived from an EMBL/GenBank/DDBJ whole genome shotgun (WGS) entry which is preliminary data.</text>
</comment>
<dbReference type="Proteomes" id="UP000033754">
    <property type="component" value="Unassembled WGS sequence"/>
</dbReference>
<evidence type="ECO:0000313" key="2">
    <source>
        <dbReference type="Proteomes" id="UP000033754"/>
    </source>
</evidence>
<reference evidence="1 2" key="1">
    <citation type="submission" date="2015-01" db="EMBL/GenBank/DDBJ databases">
        <title>Genome Sequencing of Rickettsiales.</title>
        <authorList>
            <person name="Daugherty S.C."/>
            <person name="Su Q."/>
            <person name="Abolude K."/>
            <person name="Beier-Sexton M."/>
            <person name="Carlyon J.A."/>
            <person name="Carter R."/>
            <person name="Day N.P."/>
            <person name="Dumler S.J."/>
            <person name="Dyachenko V."/>
            <person name="Godinez A."/>
            <person name="Kurtti T.J."/>
            <person name="Lichay M."/>
            <person name="Mullins K.E."/>
            <person name="Ott S."/>
            <person name="Pappas-Brown V."/>
            <person name="Paris D.H."/>
            <person name="Patel P."/>
            <person name="Richards A.L."/>
            <person name="Sadzewicz L."/>
            <person name="Sears K."/>
            <person name="Seidman D."/>
            <person name="Sengamalay N."/>
            <person name="Stenos J."/>
            <person name="Tallon L.J."/>
            <person name="Vincent G."/>
            <person name="Fraser C.M."/>
            <person name="Munderloh U."/>
            <person name="Dunning-Hotopp J.C."/>
        </authorList>
    </citation>
    <scope>NUCLEOTIDE SEQUENCE [LARGE SCALE GENOMIC DNA]</scope>
    <source>
        <strain evidence="1 2">NCH-1</strain>
    </source>
</reference>
<proteinExistence type="predicted"/>
<dbReference type="EMBL" id="LANT01000001">
    <property type="protein sequence ID" value="KJV68555.1"/>
    <property type="molecule type" value="Genomic_DNA"/>
</dbReference>
<dbReference type="AlphaFoldDB" id="A0A0F3NKL4"/>
<sequence length="40" mass="4570">MVLAHIKIMLIDGAVRYRAAKRNYPLSIKYGKFMDASTII</sequence>
<dbReference type="PATRIC" id="fig|1359161.3.peg.151"/>
<name>A0A0F3NKL4_ANAPH</name>
<evidence type="ECO:0000313" key="1">
    <source>
        <dbReference type="EMBL" id="KJV68555.1"/>
    </source>
</evidence>
<accession>A0A0F3NKL4</accession>
<organism evidence="1 2">
    <name type="scientific">Anaplasma phagocytophilum str. NCH-1</name>
    <dbReference type="NCBI Taxonomy" id="1359161"/>
    <lineage>
        <taxon>Bacteria</taxon>
        <taxon>Pseudomonadati</taxon>
        <taxon>Pseudomonadota</taxon>
        <taxon>Alphaproteobacteria</taxon>
        <taxon>Rickettsiales</taxon>
        <taxon>Anaplasmataceae</taxon>
        <taxon>Anaplasma</taxon>
        <taxon>phagocytophilum group</taxon>
    </lineage>
</organism>
<gene>
    <name evidence="1" type="ORF">EPHNCH_0145</name>
</gene>